<dbReference type="AlphaFoldDB" id="A0A9Q3F1M5"/>
<organism evidence="2 3">
    <name type="scientific">Austropuccinia psidii MF-1</name>
    <dbReference type="NCBI Taxonomy" id="1389203"/>
    <lineage>
        <taxon>Eukaryota</taxon>
        <taxon>Fungi</taxon>
        <taxon>Dikarya</taxon>
        <taxon>Basidiomycota</taxon>
        <taxon>Pucciniomycotina</taxon>
        <taxon>Pucciniomycetes</taxon>
        <taxon>Pucciniales</taxon>
        <taxon>Sphaerophragmiaceae</taxon>
        <taxon>Austropuccinia</taxon>
    </lineage>
</organism>
<keyword evidence="3" id="KW-1185">Reference proteome</keyword>
<feature type="region of interest" description="Disordered" evidence="1">
    <location>
        <begin position="109"/>
        <end position="168"/>
    </location>
</feature>
<evidence type="ECO:0000256" key="1">
    <source>
        <dbReference type="SAM" id="MobiDB-lite"/>
    </source>
</evidence>
<name>A0A9Q3F1M5_9BASI</name>
<reference evidence="2" key="1">
    <citation type="submission" date="2021-03" db="EMBL/GenBank/DDBJ databases">
        <title>Draft genome sequence of rust myrtle Austropuccinia psidii MF-1, a brazilian biotype.</title>
        <authorList>
            <person name="Quecine M.C."/>
            <person name="Pachon D.M.R."/>
            <person name="Bonatelli M.L."/>
            <person name="Correr F.H."/>
            <person name="Franceschini L.M."/>
            <person name="Leite T.F."/>
            <person name="Margarido G.R.A."/>
            <person name="Almeida C.A."/>
            <person name="Ferrarezi J.A."/>
            <person name="Labate C.A."/>
        </authorList>
    </citation>
    <scope>NUCLEOTIDE SEQUENCE</scope>
    <source>
        <strain evidence="2">MF-1</strain>
    </source>
</reference>
<feature type="region of interest" description="Disordered" evidence="1">
    <location>
        <begin position="1"/>
        <end position="64"/>
    </location>
</feature>
<gene>
    <name evidence="2" type="ORF">O181_073010</name>
</gene>
<dbReference type="OrthoDB" id="2506638at2759"/>
<dbReference type="Proteomes" id="UP000765509">
    <property type="component" value="Unassembled WGS sequence"/>
</dbReference>
<evidence type="ECO:0000313" key="2">
    <source>
        <dbReference type="EMBL" id="MBW0533295.1"/>
    </source>
</evidence>
<dbReference type="EMBL" id="AVOT02038416">
    <property type="protein sequence ID" value="MBW0533295.1"/>
    <property type="molecule type" value="Genomic_DNA"/>
</dbReference>
<feature type="region of interest" description="Disordered" evidence="1">
    <location>
        <begin position="180"/>
        <end position="210"/>
    </location>
</feature>
<accession>A0A9Q3F1M5</accession>
<feature type="compositionally biased region" description="Polar residues" evidence="1">
    <location>
        <begin position="146"/>
        <end position="168"/>
    </location>
</feature>
<proteinExistence type="predicted"/>
<protein>
    <submittedName>
        <fullName evidence="2">Uncharacterized protein</fullName>
    </submittedName>
</protein>
<sequence>MSSRDKPRDQHRRANSSDFLSGPSARENTDYPFQRETSQERRGSISSTLAEPLPPRRLPQIQLPPLNRDLAAYRTQLSRTCPFLHQHPFNSGLPSSQTGLRKFFAKPDDITCPTIPGPSMRTQAPPLSPQYPSSSGRSLGPISSSQGLSSDRWTGSSTSTHPYGTMHQRYQGTSKDLYNETYQEPRPNASPFGPGVNHHNQGFDKPPLKNDGRDTICSFTDSDTDQEDPYRCKKCHRKCKSKASYMKHKSMMCTHKLGPLTRGCHYCEKRFTYAGYLSKHEVECAKNPGSLNHARKQQG</sequence>
<comment type="caution">
    <text evidence="2">The sequence shown here is derived from an EMBL/GenBank/DDBJ whole genome shotgun (WGS) entry which is preliminary data.</text>
</comment>
<evidence type="ECO:0000313" key="3">
    <source>
        <dbReference type="Proteomes" id="UP000765509"/>
    </source>
</evidence>
<feature type="compositionally biased region" description="Low complexity" evidence="1">
    <location>
        <begin position="132"/>
        <end position="145"/>
    </location>
</feature>